<accession>A0ABX1B8G4</accession>
<dbReference type="EMBL" id="JAATEP010000020">
    <property type="protein sequence ID" value="NJP93122.1"/>
    <property type="molecule type" value="Genomic_DNA"/>
</dbReference>
<dbReference type="Proteomes" id="UP000696294">
    <property type="component" value="Unassembled WGS sequence"/>
</dbReference>
<name>A0ABX1B8G4_9ACTN</name>
<feature type="region of interest" description="Disordered" evidence="1">
    <location>
        <begin position="86"/>
        <end position="106"/>
    </location>
</feature>
<evidence type="ECO:0000256" key="1">
    <source>
        <dbReference type="SAM" id="MobiDB-lite"/>
    </source>
</evidence>
<reference evidence="2 3" key="1">
    <citation type="submission" date="2020-03" db="EMBL/GenBank/DDBJ databases">
        <title>WGS of actinomycetes isolated from Thailand.</title>
        <authorList>
            <person name="Thawai C."/>
        </authorList>
    </citation>
    <scope>NUCLEOTIDE SEQUENCE [LARGE SCALE GENOMIC DNA]</scope>
    <source>
        <strain evidence="2 3">FMUSA5-5</strain>
    </source>
</reference>
<protein>
    <submittedName>
        <fullName evidence="2">Uncharacterized protein</fullName>
    </submittedName>
</protein>
<organism evidence="2 3">
    <name type="scientific">Nonomuraea composti</name>
    <dbReference type="NCBI Taxonomy" id="2720023"/>
    <lineage>
        <taxon>Bacteria</taxon>
        <taxon>Bacillati</taxon>
        <taxon>Actinomycetota</taxon>
        <taxon>Actinomycetes</taxon>
        <taxon>Streptosporangiales</taxon>
        <taxon>Streptosporangiaceae</taxon>
        <taxon>Nonomuraea</taxon>
    </lineage>
</organism>
<feature type="compositionally biased region" description="Gly residues" evidence="1">
    <location>
        <begin position="1"/>
        <end position="10"/>
    </location>
</feature>
<keyword evidence="3" id="KW-1185">Reference proteome</keyword>
<evidence type="ECO:0000313" key="2">
    <source>
        <dbReference type="EMBL" id="NJP93122.1"/>
    </source>
</evidence>
<evidence type="ECO:0000313" key="3">
    <source>
        <dbReference type="Proteomes" id="UP000696294"/>
    </source>
</evidence>
<feature type="region of interest" description="Disordered" evidence="1">
    <location>
        <begin position="1"/>
        <end position="55"/>
    </location>
</feature>
<proteinExistence type="predicted"/>
<feature type="compositionally biased region" description="Basic and acidic residues" evidence="1">
    <location>
        <begin position="24"/>
        <end position="39"/>
    </location>
</feature>
<sequence>MERGRAGGPYGRHVIGRGRPPGGRARDEAVVHPAERNEGDQDGDVDDRVTTGQPCPMGFFLRTGVEEFRRRAALLLLRRSATRAAMLRTTSTTPAAITSGRKPGST</sequence>
<dbReference type="RefSeq" id="WP_168012957.1">
    <property type="nucleotide sequence ID" value="NZ_JAATEP010000020.1"/>
</dbReference>
<comment type="caution">
    <text evidence="2">The sequence shown here is derived from an EMBL/GenBank/DDBJ whole genome shotgun (WGS) entry which is preliminary data.</text>
</comment>
<gene>
    <name evidence="2" type="ORF">HCN51_27370</name>
</gene>